<dbReference type="GO" id="GO:0000139">
    <property type="term" value="C:Golgi membrane"/>
    <property type="evidence" value="ECO:0007669"/>
    <property type="project" value="UniProtKB-SubCell"/>
</dbReference>
<dbReference type="GO" id="GO:0046872">
    <property type="term" value="F:metal ion binding"/>
    <property type="evidence" value="ECO:0007669"/>
    <property type="project" value="UniProtKB-KW"/>
</dbReference>
<accession>A0A5B7I3P0</accession>
<dbReference type="UniPathway" id="UPA00378"/>
<keyword evidence="12" id="KW-0333">Golgi apparatus</keyword>
<evidence type="ECO:0000256" key="10">
    <source>
        <dbReference type="ARBA" id="ARBA00047979"/>
    </source>
</evidence>
<comment type="caution">
    <text evidence="13">The sequence shown here is derived from an EMBL/GenBank/DDBJ whole genome shotgun (WGS) entry which is preliminary data.</text>
</comment>
<keyword evidence="9" id="KW-0325">Glycoprotein</keyword>
<sequence length="72" mass="8216">MPYIAGHEEDGFLKSLNLNLKDIEVKADGCTNILVWHTRTAKNPSRTLRLAQYQATNIKPLTDNMRKMGMIK</sequence>
<dbReference type="AlphaFoldDB" id="A0A5B7I3P0"/>
<name>A0A5B7I3P0_PORTR</name>
<keyword evidence="14" id="KW-1185">Reference proteome</keyword>
<keyword evidence="6 12" id="KW-0735">Signal-anchor</keyword>
<keyword evidence="4 12" id="KW-0808">Transferase</keyword>
<feature type="active site" description="Proton donor/acceptor" evidence="11">
    <location>
        <position position="9"/>
    </location>
</feature>
<organism evidence="13 14">
    <name type="scientific">Portunus trituberculatus</name>
    <name type="common">Swimming crab</name>
    <name type="synonym">Neptunus trituberculatus</name>
    <dbReference type="NCBI Taxonomy" id="210409"/>
    <lineage>
        <taxon>Eukaryota</taxon>
        <taxon>Metazoa</taxon>
        <taxon>Ecdysozoa</taxon>
        <taxon>Arthropoda</taxon>
        <taxon>Crustacea</taxon>
        <taxon>Multicrustacea</taxon>
        <taxon>Malacostraca</taxon>
        <taxon>Eumalacostraca</taxon>
        <taxon>Eucarida</taxon>
        <taxon>Decapoda</taxon>
        <taxon>Pleocyemata</taxon>
        <taxon>Brachyura</taxon>
        <taxon>Eubrachyura</taxon>
        <taxon>Portunoidea</taxon>
        <taxon>Portunidae</taxon>
        <taxon>Portuninae</taxon>
        <taxon>Portunus</taxon>
    </lineage>
</organism>
<evidence type="ECO:0000256" key="6">
    <source>
        <dbReference type="ARBA" id="ARBA00022968"/>
    </source>
</evidence>
<dbReference type="SUPFAM" id="SSF53448">
    <property type="entry name" value="Nucleotide-diphospho-sugar transferases"/>
    <property type="match status" value="1"/>
</dbReference>
<evidence type="ECO:0000256" key="9">
    <source>
        <dbReference type="ARBA" id="ARBA00023180"/>
    </source>
</evidence>
<keyword evidence="12" id="KW-0479">Metal-binding</keyword>
<proteinExistence type="inferred from homology"/>
<keyword evidence="12" id="KW-0464">Manganese</keyword>
<gene>
    <name evidence="13" type="primary">GlcAT-P_1</name>
    <name evidence="13" type="ORF">E2C01_073694</name>
</gene>
<evidence type="ECO:0000256" key="11">
    <source>
        <dbReference type="PIRSR" id="PIRSR605027-1"/>
    </source>
</evidence>
<dbReference type="OrthoDB" id="675023at2759"/>
<evidence type="ECO:0000256" key="1">
    <source>
        <dbReference type="ARBA" id="ARBA00004606"/>
    </source>
</evidence>
<keyword evidence="7" id="KW-1133">Transmembrane helix</keyword>
<comment type="pathway">
    <text evidence="12">Protein modification; protein glycosylation.</text>
</comment>
<dbReference type="Pfam" id="PF03360">
    <property type="entry name" value="Glyco_transf_43"/>
    <property type="match status" value="1"/>
</dbReference>
<evidence type="ECO:0000313" key="13">
    <source>
        <dbReference type="EMBL" id="MPC79180.1"/>
    </source>
</evidence>
<dbReference type="InterPro" id="IPR029044">
    <property type="entry name" value="Nucleotide-diphossugar_trans"/>
</dbReference>
<evidence type="ECO:0000256" key="2">
    <source>
        <dbReference type="ARBA" id="ARBA00007706"/>
    </source>
</evidence>
<dbReference type="Proteomes" id="UP000324222">
    <property type="component" value="Unassembled WGS sequence"/>
</dbReference>
<comment type="similarity">
    <text evidence="2 12">Belongs to the glycosyltransferase 43 family.</text>
</comment>
<dbReference type="Gene3D" id="3.90.550.10">
    <property type="entry name" value="Spore Coat Polysaccharide Biosynthesis Protein SpsA, Chain A"/>
    <property type="match status" value="1"/>
</dbReference>
<dbReference type="InterPro" id="IPR005027">
    <property type="entry name" value="Glyco_trans_43"/>
</dbReference>
<evidence type="ECO:0000256" key="7">
    <source>
        <dbReference type="ARBA" id="ARBA00022989"/>
    </source>
</evidence>
<keyword evidence="8" id="KW-0472">Membrane</keyword>
<comment type="subcellular location">
    <subcellularLocation>
        <location evidence="12">Golgi apparatus membrane</location>
        <topology evidence="12">Single-pass type II membrane protein</topology>
    </subcellularLocation>
    <subcellularLocation>
        <location evidence="1">Membrane</location>
        <topology evidence="1">Single-pass type II membrane protein</topology>
    </subcellularLocation>
</comment>
<dbReference type="EMBL" id="VSRR010050437">
    <property type="protein sequence ID" value="MPC79180.1"/>
    <property type="molecule type" value="Genomic_DNA"/>
</dbReference>
<protein>
    <recommendedName>
        <fullName evidence="3 12">Galactosylgalactosylxylosylprotein 3-beta-glucuronosyltransferase</fullName>
        <ecNumber evidence="3 12">2.4.1.135</ecNumber>
    </recommendedName>
</protein>
<evidence type="ECO:0000256" key="4">
    <source>
        <dbReference type="ARBA" id="ARBA00022679"/>
    </source>
</evidence>
<evidence type="ECO:0000313" key="14">
    <source>
        <dbReference type="Proteomes" id="UP000324222"/>
    </source>
</evidence>
<evidence type="ECO:0000256" key="8">
    <source>
        <dbReference type="ARBA" id="ARBA00023136"/>
    </source>
</evidence>
<evidence type="ECO:0000256" key="12">
    <source>
        <dbReference type="RuleBase" id="RU363127"/>
    </source>
</evidence>
<reference evidence="13 14" key="1">
    <citation type="submission" date="2019-05" db="EMBL/GenBank/DDBJ databases">
        <title>Another draft genome of Portunus trituberculatus and its Hox gene families provides insights of decapod evolution.</title>
        <authorList>
            <person name="Jeong J.-H."/>
            <person name="Song I."/>
            <person name="Kim S."/>
            <person name="Choi T."/>
            <person name="Kim D."/>
            <person name="Ryu S."/>
            <person name="Kim W."/>
        </authorList>
    </citation>
    <scope>NUCLEOTIDE SEQUENCE [LARGE SCALE GENOMIC DNA]</scope>
    <source>
        <tissue evidence="13">Muscle</tissue>
    </source>
</reference>
<dbReference type="EC" id="2.4.1.135" evidence="3 12"/>
<comment type="cofactor">
    <cofactor evidence="12">
        <name>Mn(2+)</name>
        <dbReference type="ChEBI" id="CHEBI:29035"/>
    </cofactor>
</comment>
<evidence type="ECO:0000256" key="3">
    <source>
        <dbReference type="ARBA" id="ARBA00012641"/>
    </source>
</evidence>
<dbReference type="GO" id="GO:0015018">
    <property type="term" value="F:galactosylgalactosylxylosylprotein 3-beta-glucuronosyltransferase activity"/>
    <property type="evidence" value="ECO:0007669"/>
    <property type="project" value="UniProtKB-UniRule"/>
</dbReference>
<comment type="catalytic activity">
    <reaction evidence="10 12">
        <text>3-O-(beta-D-galactosyl-(1-&gt;3)-beta-D-galactosyl-(1-&gt;4)-beta-D-xylosyl)-L-seryl-[protein] + UDP-alpha-D-glucuronate = 3-O-(beta-D-GlcA-(1-&gt;3)-beta-D-Gal-(1-&gt;3)-beta-D-Gal-(1-&gt;4)-beta-D-Xyl)-L-seryl-[protein] + UDP + H(+)</text>
        <dbReference type="Rhea" id="RHEA:24168"/>
        <dbReference type="Rhea" id="RHEA-COMP:12571"/>
        <dbReference type="Rhea" id="RHEA-COMP:12573"/>
        <dbReference type="ChEBI" id="CHEBI:15378"/>
        <dbReference type="ChEBI" id="CHEBI:58052"/>
        <dbReference type="ChEBI" id="CHEBI:58223"/>
        <dbReference type="ChEBI" id="CHEBI:132090"/>
        <dbReference type="ChEBI" id="CHEBI:132093"/>
        <dbReference type="EC" id="2.4.1.135"/>
    </reaction>
</comment>
<keyword evidence="5" id="KW-0812">Transmembrane</keyword>
<evidence type="ECO:0000256" key="5">
    <source>
        <dbReference type="ARBA" id="ARBA00022692"/>
    </source>
</evidence>